<keyword evidence="2" id="KW-0732">Signal</keyword>
<dbReference type="InterPro" id="IPR050553">
    <property type="entry name" value="Thioredoxin_ResA/DsbE_sf"/>
</dbReference>
<reference evidence="4 5" key="1">
    <citation type="submission" date="2019-04" db="EMBL/GenBank/DDBJ databases">
        <title>Pedobacter sp. RP-3-15 sp. nov., isolated from Arctic soil.</title>
        <authorList>
            <person name="Dahal R.H."/>
            <person name="Kim D.-U."/>
        </authorList>
    </citation>
    <scope>NUCLEOTIDE SEQUENCE [LARGE SCALE GENOMIC DNA]</scope>
    <source>
        <strain evidence="4 5">RP-3-15</strain>
    </source>
</reference>
<dbReference type="InterPro" id="IPR046230">
    <property type="entry name" value="DUF6263"/>
</dbReference>
<keyword evidence="1" id="KW-0676">Redox-active center</keyword>
<evidence type="ECO:0000256" key="2">
    <source>
        <dbReference type="SAM" id="SignalP"/>
    </source>
</evidence>
<sequence>MKKLLVLVLGLTAATTTYAQQLNVPKNKQFEFTTRNTQHGTFTSDEQFTYAFRSLGKNASGNTVFDCKLVKAIIKDRKGDKTILHTDSIYNTSLNSTGVLFPIAMLNNPFTVVVDPKGKVISVDGVLSSLKTAIRPWSLTPEIEKQLLENADKGFTSTMQGLFFLLPEKSLAISPQWQNKDSGTKFKLGSKNAKSIIFNASKTDTSGYSLQGKYAIDPLTGLIQHSQTDMKYGKIDDGLPAKFSGGVRSSQKISADITKPQLDTAWTNMAVKLSYWSTAIKNNLGYDSVKVQSAFEAYDQRYSKDRYYMLSKLGMVQQMRSKNSYQKYDSLLLLTPNKYLEGTHHLFNKLGEALYNEGPASAYDVSKYVYKEESFYDWLQNSMSQSFLPYDDRPNPSAGKAYELLKLFMNDKDSIYQQKANSLFLWVMAEREKKNTPLLIKNAAEFIKMSDVQMQSGNGGRYALLLHSILVKAEVRAEADSLLSHTIKKLEKYTADTKNPRRYADQNILAYAWYLKYQSALSKDSLQALQYLAKAADYSPKGNNEKAHISFYDRTFLKSKESYRQEYIDKLLSSGNEKQALKLIAVDINANPENLPEMQKIYKNRFPGKDFKYFFIQDVMASWNAAPDFKLKNIDGKEHTLADYKNKWLILDFWGTWCGPCKEELPSVNKFYTELAAGKHGDNNFLSIACNDQENKVKSFIAQNKYSIPVAMSDNKVERDYKITGYPSKILISPEGKMMNVQFGKDWKAILKQLNTIYSMN</sequence>
<feature type="signal peptide" evidence="2">
    <location>
        <begin position="1"/>
        <end position="19"/>
    </location>
</feature>
<feature type="chain" id="PRO_5020671992" evidence="2">
    <location>
        <begin position="20"/>
        <end position="761"/>
    </location>
</feature>
<evidence type="ECO:0000256" key="1">
    <source>
        <dbReference type="ARBA" id="ARBA00023284"/>
    </source>
</evidence>
<evidence type="ECO:0000259" key="3">
    <source>
        <dbReference type="PROSITE" id="PS51352"/>
    </source>
</evidence>
<dbReference type="GO" id="GO:0016209">
    <property type="term" value="F:antioxidant activity"/>
    <property type="evidence" value="ECO:0007669"/>
    <property type="project" value="InterPro"/>
</dbReference>
<dbReference type="GO" id="GO:0016491">
    <property type="term" value="F:oxidoreductase activity"/>
    <property type="evidence" value="ECO:0007669"/>
    <property type="project" value="InterPro"/>
</dbReference>
<dbReference type="Proteomes" id="UP000307244">
    <property type="component" value="Unassembled WGS sequence"/>
</dbReference>
<name>A0A4U1CMU8_9SPHI</name>
<dbReference type="EMBL" id="SWBQ01000001">
    <property type="protein sequence ID" value="TKC08794.1"/>
    <property type="molecule type" value="Genomic_DNA"/>
</dbReference>
<dbReference type="PROSITE" id="PS51352">
    <property type="entry name" value="THIOREDOXIN_2"/>
    <property type="match status" value="1"/>
</dbReference>
<gene>
    <name evidence="4" type="ORF">FA047_01450</name>
</gene>
<dbReference type="Pfam" id="PF00578">
    <property type="entry name" value="AhpC-TSA"/>
    <property type="match status" value="1"/>
</dbReference>
<organism evidence="4 5">
    <name type="scientific">Pedobacter frigoris</name>
    <dbReference type="NCBI Taxonomy" id="2571272"/>
    <lineage>
        <taxon>Bacteria</taxon>
        <taxon>Pseudomonadati</taxon>
        <taxon>Bacteroidota</taxon>
        <taxon>Sphingobacteriia</taxon>
        <taxon>Sphingobacteriales</taxon>
        <taxon>Sphingobacteriaceae</taxon>
        <taxon>Pedobacter</taxon>
    </lineage>
</organism>
<dbReference type="InterPro" id="IPR000866">
    <property type="entry name" value="AhpC/TSA"/>
</dbReference>
<comment type="caution">
    <text evidence="4">The sequence shown here is derived from an EMBL/GenBank/DDBJ whole genome shotgun (WGS) entry which is preliminary data.</text>
</comment>
<dbReference type="PANTHER" id="PTHR42852">
    <property type="entry name" value="THIOL:DISULFIDE INTERCHANGE PROTEIN DSBE"/>
    <property type="match status" value="1"/>
</dbReference>
<dbReference type="Pfam" id="PF19777">
    <property type="entry name" value="DUF6263"/>
    <property type="match status" value="1"/>
</dbReference>
<evidence type="ECO:0000313" key="5">
    <source>
        <dbReference type="Proteomes" id="UP000307244"/>
    </source>
</evidence>
<dbReference type="SUPFAM" id="SSF52833">
    <property type="entry name" value="Thioredoxin-like"/>
    <property type="match status" value="1"/>
</dbReference>
<evidence type="ECO:0000313" key="4">
    <source>
        <dbReference type="EMBL" id="TKC08794.1"/>
    </source>
</evidence>
<dbReference type="PROSITE" id="PS00194">
    <property type="entry name" value="THIOREDOXIN_1"/>
    <property type="match status" value="1"/>
</dbReference>
<dbReference type="InterPro" id="IPR017937">
    <property type="entry name" value="Thioredoxin_CS"/>
</dbReference>
<dbReference type="RefSeq" id="WP_136834213.1">
    <property type="nucleotide sequence ID" value="NZ_SWBQ01000001.1"/>
</dbReference>
<dbReference type="OrthoDB" id="6399635at2"/>
<protein>
    <submittedName>
        <fullName evidence="4">Redoxin domain-containing protein</fullName>
    </submittedName>
</protein>
<dbReference type="InterPro" id="IPR036249">
    <property type="entry name" value="Thioredoxin-like_sf"/>
</dbReference>
<dbReference type="PANTHER" id="PTHR42852:SF13">
    <property type="entry name" value="PROTEIN DIPZ"/>
    <property type="match status" value="1"/>
</dbReference>
<accession>A0A4U1CMU8</accession>
<feature type="domain" description="Thioredoxin" evidence="3">
    <location>
        <begin position="620"/>
        <end position="759"/>
    </location>
</feature>
<keyword evidence="5" id="KW-1185">Reference proteome</keyword>
<dbReference type="CDD" id="cd02966">
    <property type="entry name" value="TlpA_like_family"/>
    <property type="match status" value="1"/>
</dbReference>
<dbReference type="AlphaFoldDB" id="A0A4U1CMU8"/>
<proteinExistence type="predicted"/>
<dbReference type="Gene3D" id="3.40.30.10">
    <property type="entry name" value="Glutaredoxin"/>
    <property type="match status" value="1"/>
</dbReference>
<dbReference type="InterPro" id="IPR013766">
    <property type="entry name" value="Thioredoxin_domain"/>
</dbReference>